<evidence type="ECO:0000313" key="13">
    <source>
        <dbReference type="Proteomes" id="UP000483018"/>
    </source>
</evidence>
<evidence type="ECO:0000256" key="6">
    <source>
        <dbReference type="ARBA" id="ARBA00022989"/>
    </source>
</evidence>
<dbReference type="PRINTS" id="PR01021">
    <property type="entry name" value="OMPADOMAIN"/>
</dbReference>
<keyword evidence="13" id="KW-1185">Reference proteome</keyword>
<comment type="similarity">
    <text evidence="3">Belongs to the MotB family.</text>
</comment>
<dbReference type="CDD" id="cd07185">
    <property type="entry name" value="OmpA_C-like"/>
    <property type="match status" value="1"/>
</dbReference>
<evidence type="ECO:0000256" key="3">
    <source>
        <dbReference type="ARBA" id="ARBA00008914"/>
    </source>
</evidence>
<dbReference type="InterPro" id="IPR050330">
    <property type="entry name" value="Bact_OuterMem_StrucFunc"/>
</dbReference>
<feature type="domain" description="OmpA-like" evidence="11">
    <location>
        <begin position="141"/>
        <end position="263"/>
    </location>
</feature>
<proteinExistence type="inferred from homology"/>
<evidence type="ECO:0000313" key="12">
    <source>
        <dbReference type="EMBL" id="KAE9637045.1"/>
    </source>
</evidence>
<keyword evidence="4" id="KW-1003">Cell membrane</keyword>
<dbReference type="InterPro" id="IPR036737">
    <property type="entry name" value="OmpA-like_sf"/>
</dbReference>
<dbReference type="Proteomes" id="UP000483018">
    <property type="component" value="Unassembled WGS sequence"/>
</dbReference>
<dbReference type="PANTHER" id="PTHR30329:SF21">
    <property type="entry name" value="LIPOPROTEIN YIAD-RELATED"/>
    <property type="match status" value="1"/>
</dbReference>
<dbReference type="PANTHER" id="PTHR30329">
    <property type="entry name" value="STATOR ELEMENT OF FLAGELLAR MOTOR COMPLEX"/>
    <property type="match status" value="1"/>
</dbReference>
<evidence type="ECO:0000256" key="1">
    <source>
        <dbReference type="ARBA" id="ARBA00004162"/>
    </source>
</evidence>
<accession>A0A7C8LRJ4</accession>
<dbReference type="GO" id="GO:0009279">
    <property type="term" value="C:cell outer membrane"/>
    <property type="evidence" value="ECO:0007669"/>
    <property type="project" value="UniProtKB-SubCell"/>
</dbReference>
<dbReference type="InterPro" id="IPR006664">
    <property type="entry name" value="OMP_bac"/>
</dbReference>
<keyword evidence="7 9" id="KW-0472">Membrane</keyword>
<evidence type="ECO:0000256" key="4">
    <source>
        <dbReference type="ARBA" id="ARBA00022475"/>
    </source>
</evidence>
<reference evidence="12 13" key="1">
    <citation type="submission" date="2019-12" db="EMBL/GenBank/DDBJ databases">
        <title>Defluviitalea raffinosedens, isolated from a biogas fermenter, genome sequencing and characterization.</title>
        <authorList>
            <person name="Rettenmaier R."/>
            <person name="Schneider M."/>
            <person name="Neuhaus K."/>
            <person name="Liebl W."/>
            <person name="Zverlov V."/>
        </authorList>
    </citation>
    <scope>NUCLEOTIDE SEQUENCE [LARGE SCALE GENOMIC DNA]</scope>
    <source>
        <strain evidence="12 13">249c-K6</strain>
    </source>
</reference>
<dbReference type="Gene3D" id="3.30.1330.60">
    <property type="entry name" value="OmpA-like domain"/>
    <property type="match status" value="1"/>
</dbReference>
<organism evidence="12 13">
    <name type="scientific">Defluviitalea raffinosedens</name>
    <dbReference type="NCBI Taxonomy" id="1450156"/>
    <lineage>
        <taxon>Bacteria</taxon>
        <taxon>Bacillati</taxon>
        <taxon>Bacillota</taxon>
        <taxon>Clostridia</taxon>
        <taxon>Lachnospirales</taxon>
        <taxon>Defluviitaleaceae</taxon>
        <taxon>Defluviitalea</taxon>
    </lineage>
</organism>
<keyword evidence="6" id="KW-1133">Transmembrane helix</keyword>
<dbReference type="GO" id="GO:0005886">
    <property type="term" value="C:plasma membrane"/>
    <property type="evidence" value="ECO:0007669"/>
    <property type="project" value="UniProtKB-SubCell"/>
</dbReference>
<evidence type="ECO:0000256" key="7">
    <source>
        <dbReference type="ARBA" id="ARBA00023136"/>
    </source>
</evidence>
<dbReference type="InterPro" id="IPR025713">
    <property type="entry name" value="MotB-like_N_dom"/>
</dbReference>
<name>A0A7C8LRJ4_9FIRM</name>
<dbReference type="InterPro" id="IPR006665">
    <property type="entry name" value="OmpA-like"/>
</dbReference>
<feature type="compositionally biased region" description="Basic residues" evidence="10">
    <location>
        <begin position="1"/>
        <end position="16"/>
    </location>
</feature>
<keyword evidence="5" id="KW-0812">Transmembrane</keyword>
<protein>
    <submittedName>
        <fullName evidence="12">OmpA family protein</fullName>
    </submittedName>
</protein>
<dbReference type="EMBL" id="WSLF01000001">
    <property type="protein sequence ID" value="KAE9637045.1"/>
    <property type="molecule type" value="Genomic_DNA"/>
</dbReference>
<dbReference type="PROSITE" id="PS51123">
    <property type="entry name" value="OMPA_2"/>
    <property type="match status" value="1"/>
</dbReference>
<comment type="caution">
    <text evidence="12">The sequence shown here is derived from an EMBL/GenBank/DDBJ whole genome shotgun (WGS) entry which is preliminary data.</text>
</comment>
<evidence type="ECO:0000256" key="9">
    <source>
        <dbReference type="PROSITE-ProRule" id="PRU00473"/>
    </source>
</evidence>
<feature type="region of interest" description="Disordered" evidence="10">
    <location>
        <begin position="1"/>
        <end position="25"/>
    </location>
</feature>
<dbReference type="AlphaFoldDB" id="A0A7C8LRJ4"/>
<dbReference type="Pfam" id="PF13677">
    <property type="entry name" value="MotB_plug"/>
    <property type="match status" value="1"/>
</dbReference>
<evidence type="ECO:0000256" key="2">
    <source>
        <dbReference type="ARBA" id="ARBA00004442"/>
    </source>
</evidence>
<sequence length="271" mass="30574">MKKMKGKQRRVNKMSRRKQEEEVKQGAPEWMNTYGDMVTLLLTFFVLLFSMSTVDAEKFRGFINSLEGSVGILSGGSSVIGDGSEIGNGINQLPDLEKYFSETTDQMDLKSLEELKKMHSDMEKYIKENHLTEKVDAKLGDNYVTLTFKDGVLFDTGKAELKPEAIEILDKIGIQLAKYPNNRIRFEGHTDNVPIRTVQFPSNWELSAARAIAVAKYYINELSFDPKQFSTEGFGEYSPIADNSTAEGRAKNRRVEIKILSEYASNAAINQ</sequence>
<dbReference type="Pfam" id="PF00691">
    <property type="entry name" value="OmpA"/>
    <property type="match status" value="1"/>
</dbReference>
<gene>
    <name evidence="12" type="ORF">GND95_01025</name>
</gene>
<keyword evidence="8" id="KW-0998">Cell outer membrane</keyword>
<evidence type="ECO:0000256" key="5">
    <source>
        <dbReference type="ARBA" id="ARBA00022692"/>
    </source>
</evidence>
<evidence type="ECO:0000256" key="8">
    <source>
        <dbReference type="ARBA" id="ARBA00023237"/>
    </source>
</evidence>
<evidence type="ECO:0000256" key="10">
    <source>
        <dbReference type="SAM" id="MobiDB-lite"/>
    </source>
</evidence>
<evidence type="ECO:0000259" key="11">
    <source>
        <dbReference type="PROSITE" id="PS51123"/>
    </source>
</evidence>
<dbReference type="SUPFAM" id="SSF103088">
    <property type="entry name" value="OmpA-like"/>
    <property type="match status" value="1"/>
</dbReference>
<comment type="subcellular location">
    <subcellularLocation>
        <location evidence="1">Cell membrane</location>
        <topology evidence="1">Single-pass membrane protein</topology>
    </subcellularLocation>
    <subcellularLocation>
        <location evidence="2">Cell outer membrane</location>
    </subcellularLocation>
</comment>